<dbReference type="GO" id="GO:0008033">
    <property type="term" value="P:tRNA processing"/>
    <property type="evidence" value="ECO:0007669"/>
    <property type="project" value="InterPro"/>
</dbReference>
<evidence type="ECO:0000313" key="2">
    <source>
        <dbReference type="EMBL" id="ODV63713.1"/>
    </source>
</evidence>
<sequence length="157" mass="18371">MSAFVSLDGFEIEDEGLEWWYLTIQLIISPKHRNNEVLQKKILETMDYISWRTLISKILKKFFGIMGESTPIDYLKVINSPNSYLLFIRIHKDDKLLFLNSIMSSTFELDFLGLNEVTDEKIYASMKMVNETNNLEELTKLANINITNQKQNLIINE</sequence>
<accession>A0A1D2VQ05</accession>
<dbReference type="PANTHER" id="PTHR28173:SF1">
    <property type="entry name" value="RIBONUCLEASES P_MRP PROTEIN SUBUNIT POP8"/>
    <property type="match status" value="1"/>
</dbReference>
<protein>
    <recommendedName>
        <fullName evidence="1">Ribonucleases P/MRP subunit Pop8-like domain-containing protein</fullName>
    </recommendedName>
</protein>
<dbReference type="EMBL" id="KV454475">
    <property type="protein sequence ID" value="ODV63713.1"/>
    <property type="molecule type" value="Genomic_DNA"/>
</dbReference>
<dbReference type="Proteomes" id="UP000095038">
    <property type="component" value="Unassembled WGS sequence"/>
</dbReference>
<gene>
    <name evidence="2" type="ORF">ASCRUDRAFT_98221</name>
</gene>
<dbReference type="RefSeq" id="XP_020050020.1">
    <property type="nucleotide sequence ID" value="XM_020195257.1"/>
</dbReference>
<feature type="domain" description="Ribonucleases P/MRP subunit Pop8-like" evidence="1">
    <location>
        <begin position="18"/>
        <end position="103"/>
    </location>
</feature>
<name>A0A1D2VQ05_9ASCO</name>
<dbReference type="InterPro" id="IPR049128">
    <property type="entry name" value="Pop8-like_dom"/>
</dbReference>
<keyword evidence="3" id="KW-1185">Reference proteome</keyword>
<dbReference type="InParanoid" id="A0A1D2VQ05"/>
<organism evidence="2 3">
    <name type="scientific">Ascoidea rubescens DSM 1968</name>
    <dbReference type="NCBI Taxonomy" id="1344418"/>
    <lineage>
        <taxon>Eukaryota</taxon>
        <taxon>Fungi</taxon>
        <taxon>Dikarya</taxon>
        <taxon>Ascomycota</taxon>
        <taxon>Saccharomycotina</taxon>
        <taxon>Saccharomycetes</taxon>
        <taxon>Ascoideaceae</taxon>
        <taxon>Ascoidea</taxon>
    </lineage>
</organism>
<dbReference type="GO" id="GO:0004526">
    <property type="term" value="F:ribonuclease P activity"/>
    <property type="evidence" value="ECO:0007669"/>
    <property type="project" value="TreeGrafter"/>
</dbReference>
<reference evidence="3" key="1">
    <citation type="submission" date="2016-05" db="EMBL/GenBank/DDBJ databases">
        <title>Comparative genomics of biotechnologically important yeasts.</title>
        <authorList>
            <consortium name="DOE Joint Genome Institute"/>
            <person name="Riley R."/>
            <person name="Haridas S."/>
            <person name="Wolfe K.H."/>
            <person name="Lopes M.R."/>
            <person name="Hittinger C.T."/>
            <person name="Goker M."/>
            <person name="Salamov A."/>
            <person name="Wisecaver J."/>
            <person name="Long T.M."/>
            <person name="Aerts A.L."/>
            <person name="Barry K."/>
            <person name="Choi C."/>
            <person name="Clum A."/>
            <person name="Coughlan A.Y."/>
            <person name="Deshpande S."/>
            <person name="Douglass A.P."/>
            <person name="Hanson S.J."/>
            <person name="Klenk H.-P."/>
            <person name="Labutti K."/>
            <person name="Lapidus A."/>
            <person name="Lindquist E."/>
            <person name="Lipzen A."/>
            <person name="Meier-Kolthoff J.P."/>
            <person name="Ohm R.A."/>
            <person name="Otillar R.P."/>
            <person name="Pangilinan J."/>
            <person name="Peng Y."/>
            <person name="Rokas A."/>
            <person name="Rosa C.A."/>
            <person name="Scheuner C."/>
            <person name="Sibirny A.A."/>
            <person name="Slot J.C."/>
            <person name="Stielow J.B."/>
            <person name="Sun H."/>
            <person name="Kurtzman C.P."/>
            <person name="Blackwell M."/>
            <person name="Grigoriev I.V."/>
            <person name="Jeffries T.W."/>
        </authorList>
    </citation>
    <scope>NUCLEOTIDE SEQUENCE [LARGE SCALE GENOMIC DNA]</scope>
    <source>
        <strain evidence="3">DSM 1968</strain>
    </source>
</reference>
<dbReference type="PANTHER" id="PTHR28173">
    <property type="entry name" value="RIBONUCLEASES P/MRP PROTEIN SUBUNIT POP8"/>
    <property type="match status" value="1"/>
</dbReference>
<dbReference type="GO" id="GO:0034965">
    <property type="term" value="P:intronic box C/D snoRNA processing"/>
    <property type="evidence" value="ECO:0007669"/>
    <property type="project" value="TreeGrafter"/>
</dbReference>
<dbReference type="GO" id="GO:0000294">
    <property type="term" value="P:nuclear-transcribed mRNA catabolic process, RNase MRP-dependent"/>
    <property type="evidence" value="ECO:0007669"/>
    <property type="project" value="TreeGrafter"/>
</dbReference>
<evidence type="ECO:0000259" key="1">
    <source>
        <dbReference type="Pfam" id="PF20976"/>
    </source>
</evidence>
<dbReference type="GO" id="GO:0005655">
    <property type="term" value="C:nucleolar ribonuclease P complex"/>
    <property type="evidence" value="ECO:0007669"/>
    <property type="project" value="InterPro"/>
</dbReference>
<proteinExistence type="predicted"/>
<dbReference type="GO" id="GO:0000172">
    <property type="term" value="C:ribonuclease MRP complex"/>
    <property type="evidence" value="ECO:0007669"/>
    <property type="project" value="InterPro"/>
</dbReference>
<dbReference type="OrthoDB" id="4077720at2759"/>
<dbReference type="GeneID" id="30968893"/>
<dbReference type="Pfam" id="PF20976">
    <property type="entry name" value="Pop8"/>
    <property type="match status" value="1"/>
</dbReference>
<dbReference type="AlphaFoldDB" id="A0A1D2VQ05"/>
<evidence type="ECO:0000313" key="3">
    <source>
        <dbReference type="Proteomes" id="UP000095038"/>
    </source>
</evidence>
<dbReference type="GO" id="GO:0000171">
    <property type="term" value="F:ribonuclease MRP activity"/>
    <property type="evidence" value="ECO:0007669"/>
    <property type="project" value="TreeGrafter"/>
</dbReference>
<dbReference type="InterPro" id="IPR020347">
    <property type="entry name" value="Pop8"/>
</dbReference>